<reference evidence="5" key="1">
    <citation type="submission" date="2021-02" db="EMBL/GenBank/DDBJ databases">
        <authorList>
            <person name="Nowell W R."/>
        </authorList>
    </citation>
    <scope>NUCLEOTIDE SEQUENCE</scope>
</reference>
<evidence type="ECO:0000256" key="3">
    <source>
        <dbReference type="ARBA" id="ARBA00023180"/>
    </source>
</evidence>
<dbReference type="Gene3D" id="2.60.40.1210">
    <property type="entry name" value="Cellobiose dehydrogenase, cytochrome domain"/>
    <property type="match status" value="1"/>
</dbReference>
<evidence type="ECO:0000313" key="6">
    <source>
        <dbReference type="Proteomes" id="UP000663845"/>
    </source>
</evidence>
<sequence length="634" mass="72053">MGISSPLRPFTSYDHSAELQANTVELWWTVNNTEETVTFELHVKTVGWIAFGISPGGGMKGADIAVGWVDSSGKVYIQDRFARDKIKPDMDNTTQDWIALKGQEQNGWTALQFKRSFDTCDPMDVPIRSGTNIVIFAYGLVDLDLCHSNVDMTFDTCDPMDVPIRSGTNIVIFAYGLVDLDLCHSNVDMTYHEDRRGTRMLPLLSYKDPPTDDMFAKNDFFDLRFDNHAVPSTDTTYYCKIFKSPSRFTKKRHAIARKVLIDSRNVNLVHHLDLFECGPEDIFNNTQLPDGICDDLLTKMRMCSSKLATAWAIGGDLITEYTIEAGYPVSNDVGDKYFMIKMHYDNPQLTPNLRDSSGVRFYLGDELRQHDLGYLVFGTLSRAAALAIPPKTKQFIVDSYCPPEATRNFPSSGINILSALPHTHLQGVSVWTKLIRNNTAVQYLFNAEAYDFNYQFENRLSEPIKIYPGDSFATRCVYSTTNKNEITLGGQRTTDEMCSHTFSYYPAVDGLSACMIAIDEKEWQTFMSAPSPIDNMQLQQWLLNFTWTPESVARLQEFYNKANRYTLFDRQGQFEFNTLPANLNYKDLQVEPCNKKELEHSIDQSCSELSGSTACQHTLFIFTLIFFVLKTIFP</sequence>
<dbReference type="GO" id="GO:0004500">
    <property type="term" value="F:dopamine beta-monooxygenase activity"/>
    <property type="evidence" value="ECO:0007669"/>
    <property type="project" value="InterPro"/>
</dbReference>
<dbReference type="InterPro" id="IPR045266">
    <property type="entry name" value="DOH_DOMON"/>
</dbReference>
<dbReference type="CDD" id="cd09631">
    <property type="entry name" value="DOMON_DOH"/>
    <property type="match status" value="1"/>
</dbReference>
<evidence type="ECO:0000256" key="1">
    <source>
        <dbReference type="ARBA" id="ARBA00010676"/>
    </source>
</evidence>
<dbReference type="SUPFAM" id="SSF49742">
    <property type="entry name" value="PHM/PNGase F"/>
    <property type="match status" value="2"/>
</dbReference>
<keyword evidence="3" id="KW-0325">Glycoprotein</keyword>
<gene>
    <name evidence="5" type="ORF">JYZ213_LOCUS40527</name>
</gene>
<dbReference type="GO" id="GO:0005507">
    <property type="term" value="F:copper ion binding"/>
    <property type="evidence" value="ECO:0007669"/>
    <property type="project" value="InterPro"/>
</dbReference>
<dbReference type="InterPro" id="IPR005018">
    <property type="entry name" value="DOMON_domain"/>
</dbReference>
<accession>A0A815PFG9</accession>
<organism evidence="5 6">
    <name type="scientific">Adineta steineri</name>
    <dbReference type="NCBI Taxonomy" id="433720"/>
    <lineage>
        <taxon>Eukaryota</taxon>
        <taxon>Metazoa</taxon>
        <taxon>Spiralia</taxon>
        <taxon>Gnathifera</taxon>
        <taxon>Rotifera</taxon>
        <taxon>Eurotatoria</taxon>
        <taxon>Bdelloidea</taxon>
        <taxon>Adinetida</taxon>
        <taxon>Adinetidae</taxon>
        <taxon>Adineta</taxon>
    </lineage>
</organism>
<dbReference type="InterPro" id="IPR024548">
    <property type="entry name" value="Cu2_monoox_C"/>
</dbReference>
<dbReference type="Proteomes" id="UP000663845">
    <property type="component" value="Unassembled WGS sequence"/>
</dbReference>
<keyword evidence="2" id="KW-1015">Disulfide bond</keyword>
<evidence type="ECO:0000313" key="5">
    <source>
        <dbReference type="EMBL" id="CAF1448209.1"/>
    </source>
</evidence>
<dbReference type="InterPro" id="IPR014784">
    <property type="entry name" value="Cu2_ascorb_mOase-like_C"/>
</dbReference>
<proteinExistence type="inferred from homology"/>
<dbReference type="PANTHER" id="PTHR10157">
    <property type="entry name" value="DOPAMINE BETA HYDROXYLASE RELATED"/>
    <property type="match status" value="1"/>
</dbReference>
<dbReference type="Pfam" id="PF01082">
    <property type="entry name" value="Cu2_monooxygen"/>
    <property type="match status" value="1"/>
</dbReference>
<dbReference type="PANTHER" id="PTHR10157:SF23">
    <property type="entry name" value="MOXD1 HOMOLOG 1"/>
    <property type="match status" value="1"/>
</dbReference>
<dbReference type="EMBL" id="CAJNOG010001491">
    <property type="protein sequence ID" value="CAF1448209.1"/>
    <property type="molecule type" value="Genomic_DNA"/>
</dbReference>
<feature type="domain" description="DOMON" evidence="4">
    <location>
        <begin position="22"/>
        <end position="139"/>
    </location>
</feature>
<dbReference type="InterPro" id="IPR000323">
    <property type="entry name" value="Cu2_ascorb_mOase_N"/>
</dbReference>
<dbReference type="SUPFAM" id="SSF49344">
    <property type="entry name" value="CBD9-like"/>
    <property type="match status" value="1"/>
</dbReference>
<dbReference type="SMART" id="SM00664">
    <property type="entry name" value="DoH"/>
    <property type="match status" value="1"/>
</dbReference>
<evidence type="ECO:0000259" key="4">
    <source>
        <dbReference type="PROSITE" id="PS50836"/>
    </source>
</evidence>
<dbReference type="PROSITE" id="PS50836">
    <property type="entry name" value="DOMON"/>
    <property type="match status" value="1"/>
</dbReference>
<dbReference type="InterPro" id="IPR036939">
    <property type="entry name" value="Cu2_ascorb_mOase_N_sf"/>
</dbReference>
<evidence type="ECO:0000256" key="2">
    <source>
        <dbReference type="ARBA" id="ARBA00023157"/>
    </source>
</evidence>
<dbReference type="InterPro" id="IPR000945">
    <property type="entry name" value="DBH-like"/>
</dbReference>
<protein>
    <recommendedName>
        <fullName evidence="4">DOMON domain-containing protein</fullName>
    </recommendedName>
</protein>
<comment type="similarity">
    <text evidence="1">Belongs to the copper type II ascorbate-dependent monooxygenase family.</text>
</comment>
<comment type="caution">
    <text evidence="5">The sequence shown here is derived from an EMBL/GenBank/DDBJ whole genome shotgun (WGS) entry which is preliminary data.</text>
</comment>
<dbReference type="AlphaFoldDB" id="A0A815PFG9"/>
<dbReference type="Gene3D" id="2.60.120.310">
    <property type="entry name" value="Copper type II, ascorbate-dependent monooxygenase, N-terminal domain"/>
    <property type="match status" value="1"/>
</dbReference>
<dbReference type="Pfam" id="PF03712">
    <property type="entry name" value="Cu2_monoox_C"/>
    <property type="match status" value="1"/>
</dbReference>
<dbReference type="FunFam" id="2.60.120.230:FF:000001">
    <property type="entry name" value="Monooxygenase, DBH-like 1"/>
    <property type="match status" value="1"/>
</dbReference>
<dbReference type="InterPro" id="IPR008977">
    <property type="entry name" value="PHM/PNGase_F_dom_sf"/>
</dbReference>
<name>A0A815PFG9_9BILA</name>
<dbReference type="Gene3D" id="2.60.120.230">
    <property type="match status" value="1"/>
</dbReference>
<dbReference type="Pfam" id="PF03351">
    <property type="entry name" value="DOMON"/>
    <property type="match status" value="1"/>
</dbReference>